<dbReference type="Pfam" id="PF01048">
    <property type="entry name" value="PNP_UDP_1"/>
    <property type="match status" value="1"/>
</dbReference>
<dbReference type="PANTHER" id="PTHR43691:SF11">
    <property type="entry name" value="FI09636P-RELATED"/>
    <property type="match status" value="1"/>
</dbReference>
<dbReference type="InterPro" id="IPR035994">
    <property type="entry name" value="Nucleoside_phosphorylase_sf"/>
</dbReference>
<dbReference type="PANTHER" id="PTHR43691">
    <property type="entry name" value="URIDINE PHOSPHORYLASE"/>
    <property type="match status" value="1"/>
</dbReference>
<sequence length="239" mass="26160">MPIHLKIGKNDLAKKVVTVGDPNRASLLANSLLDYPKLINENRGLLSYTGTYKGERISIVTHGIGMPSALIVFEELVSLGAKAIIRFGTSGSLKEQVKIGDIVIAESAGHFNSSAIRQYFDDIIPPNGFSFDLINILVDNFKRSDFNFHVGPIISSDAFYSESKDLALKLSRLGFFAIEMECAGLAMIGWLRGLKTGCVLYVTNHLLRNGEEMLDSAQINKKMVSVATNIFDALTNFAV</sequence>
<dbReference type="InterPro" id="IPR000845">
    <property type="entry name" value="Nucleoside_phosphorylase_d"/>
</dbReference>
<evidence type="ECO:0000313" key="5">
    <source>
        <dbReference type="EMBL" id="PMB76099.1"/>
    </source>
</evidence>
<gene>
    <name evidence="5" type="ORF">C0188_00300</name>
</gene>
<reference evidence="5 6" key="1">
    <citation type="submission" date="2018-01" db="EMBL/GenBank/DDBJ databases">
        <title>Metagenomic assembled genomes from two thermal pools in the Uzon Caldera, Kamchatka, Russia.</title>
        <authorList>
            <person name="Wilkins L."/>
            <person name="Ettinger C."/>
        </authorList>
    </citation>
    <scope>NUCLEOTIDE SEQUENCE [LARGE SCALE GENOMIC DNA]</scope>
    <source>
        <strain evidence="5">ZAV-06</strain>
    </source>
</reference>
<evidence type="ECO:0000313" key="6">
    <source>
        <dbReference type="Proteomes" id="UP000237153"/>
    </source>
</evidence>
<dbReference type="GO" id="GO:0009164">
    <property type="term" value="P:nucleoside catabolic process"/>
    <property type="evidence" value="ECO:0007669"/>
    <property type="project" value="UniProtKB-ARBA"/>
</dbReference>
<comment type="caution">
    <text evidence="5">The sequence shown here is derived from an EMBL/GenBank/DDBJ whole genome shotgun (WGS) entry which is preliminary data.</text>
</comment>
<dbReference type="PROSITE" id="PS01232">
    <property type="entry name" value="PNP_UDP_1"/>
    <property type="match status" value="1"/>
</dbReference>
<protein>
    <submittedName>
        <fullName evidence="5">5'-methylthioadenosine phosphorylase</fullName>
    </submittedName>
</protein>
<dbReference type="EMBL" id="PNIM01000001">
    <property type="protein sequence ID" value="PMB76099.1"/>
    <property type="molecule type" value="Genomic_DNA"/>
</dbReference>
<dbReference type="InterPro" id="IPR018016">
    <property type="entry name" value="Nucleoside_phosphorylase_CS"/>
</dbReference>
<evidence type="ECO:0000259" key="4">
    <source>
        <dbReference type="Pfam" id="PF01048"/>
    </source>
</evidence>
<feature type="domain" description="Nucleoside phosphorylase" evidence="4">
    <location>
        <begin position="16"/>
        <end position="236"/>
    </location>
</feature>
<evidence type="ECO:0000256" key="3">
    <source>
        <dbReference type="ARBA" id="ARBA00022679"/>
    </source>
</evidence>
<accession>A0A2J6N437</accession>
<proteinExistence type="inferred from homology"/>
<dbReference type="GO" id="GO:0016763">
    <property type="term" value="F:pentosyltransferase activity"/>
    <property type="evidence" value="ECO:0007669"/>
    <property type="project" value="InterPro"/>
</dbReference>
<dbReference type="Proteomes" id="UP000237153">
    <property type="component" value="Unassembled WGS sequence"/>
</dbReference>
<comment type="similarity">
    <text evidence="1">Belongs to the PNP/UDP phosphorylase family.</text>
</comment>
<dbReference type="CDD" id="cd17764">
    <property type="entry name" value="MTAP_SsMTAPI_like"/>
    <property type="match status" value="1"/>
</dbReference>
<dbReference type="SUPFAM" id="SSF53167">
    <property type="entry name" value="Purine and uridine phosphorylases"/>
    <property type="match status" value="1"/>
</dbReference>
<organism evidence="5 6">
    <name type="scientific">Fervidicoccus fontis</name>
    <dbReference type="NCBI Taxonomy" id="683846"/>
    <lineage>
        <taxon>Archaea</taxon>
        <taxon>Thermoproteota</taxon>
        <taxon>Thermoprotei</taxon>
        <taxon>Fervidicoccales</taxon>
        <taxon>Fervidicoccaceae</taxon>
        <taxon>Fervidicoccus</taxon>
    </lineage>
</organism>
<evidence type="ECO:0000256" key="1">
    <source>
        <dbReference type="ARBA" id="ARBA00010456"/>
    </source>
</evidence>
<keyword evidence="2" id="KW-0328">Glycosyltransferase</keyword>
<evidence type="ECO:0000256" key="2">
    <source>
        <dbReference type="ARBA" id="ARBA00022676"/>
    </source>
</evidence>
<name>A0A2J6N437_9CREN</name>
<keyword evidence="3" id="KW-0808">Transferase</keyword>
<dbReference type="Gene3D" id="3.40.50.1580">
    <property type="entry name" value="Nucleoside phosphorylase domain"/>
    <property type="match status" value="1"/>
</dbReference>
<dbReference type="GO" id="GO:0005829">
    <property type="term" value="C:cytosol"/>
    <property type="evidence" value="ECO:0007669"/>
    <property type="project" value="TreeGrafter"/>
</dbReference>
<dbReference type="AlphaFoldDB" id="A0A2J6N437"/>